<dbReference type="InterPro" id="IPR014729">
    <property type="entry name" value="Rossmann-like_a/b/a_fold"/>
</dbReference>
<dbReference type="EnsemblBacteria" id="CAI50603">
    <property type="protein sequence ID" value="CAI50603"/>
    <property type="gene ID" value="NP_5024A"/>
</dbReference>
<keyword evidence="4" id="KW-1185">Reference proteome</keyword>
<dbReference type="Proteomes" id="UP000002698">
    <property type="component" value="Chromosome"/>
</dbReference>
<dbReference type="EMBL" id="CR936257">
    <property type="protein sequence ID" value="CAI50603.1"/>
    <property type="molecule type" value="Genomic_DNA"/>
</dbReference>
<accession>A0A1U7EZ88</accession>
<dbReference type="STRING" id="348780.NP_5024A"/>
<gene>
    <name evidence="3" type="ordered locus">NP_5024A</name>
</gene>
<evidence type="ECO:0000313" key="3">
    <source>
        <dbReference type="EMBL" id="CAI50603.1"/>
    </source>
</evidence>
<dbReference type="eggNOG" id="arCOG02053">
    <property type="taxonomic scope" value="Archaea"/>
</dbReference>
<dbReference type="AlphaFoldDB" id="A0A1U7EZ88"/>
<dbReference type="PRINTS" id="PR01438">
    <property type="entry name" value="UNVRSLSTRESS"/>
</dbReference>
<dbReference type="PANTHER" id="PTHR46268:SF24">
    <property type="entry name" value="UNIVERSAL STRESS PROTEIN"/>
    <property type="match status" value="1"/>
</dbReference>
<dbReference type="SUPFAM" id="SSF52402">
    <property type="entry name" value="Adenine nucleotide alpha hydrolases-like"/>
    <property type="match status" value="1"/>
</dbReference>
<comment type="similarity">
    <text evidence="1">Belongs to the universal stress protein A family.</text>
</comment>
<dbReference type="InterPro" id="IPR006016">
    <property type="entry name" value="UspA"/>
</dbReference>
<name>A0A1U7EZ88_NATPD</name>
<sequence length="139" mass="14763">MRVLVPMDGSEQSWTAFEHAADEFPEATLVCLRAIDPSKAGYGAGMEAGGVARVLDAERDAANDMLERAVERGDDRGVSVATAAEIGRPARVIIDATENEDIDHVVIGSHGRDGISRILLGSVAETVVRRSPVPVTVVR</sequence>
<dbReference type="HOGENOM" id="CLU_049301_11_4_2"/>
<dbReference type="GeneID" id="3702231"/>
<proteinExistence type="inferred from homology"/>
<protein>
    <submittedName>
        <fullName evidence="3">UspA domain protein</fullName>
    </submittedName>
</protein>
<organism evidence="3 4">
    <name type="scientific">Natronomonas pharaonis (strain ATCC 35678 / DSM 2160 / CIP 103997 / JCM 8858 / NBRC 14720 / NCIMB 2260 / Gabara)</name>
    <name type="common">Halobacterium pharaonis</name>
    <dbReference type="NCBI Taxonomy" id="348780"/>
    <lineage>
        <taxon>Archaea</taxon>
        <taxon>Methanobacteriati</taxon>
        <taxon>Methanobacteriota</taxon>
        <taxon>Stenosarchaea group</taxon>
        <taxon>Halobacteria</taxon>
        <taxon>Halobacteriales</taxon>
        <taxon>Natronomonadaceae</taxon>
        <taxon>Natronomonas</taxon>
    </lineage>
</organism>
<dbReference type="CDD" id="cd23659">
    <property type="entry name" value="USP_At3g01520-like"/>
    <property type="match status" value="1"/>
</dbReference>
<reference evidence="3 4" key="1">
    <citation type="journal article" date="2005" name="Genome Res.">
        <title>Living with two extremes: conclusions from the genome sequence of Natronomonas pharaonis.</title>
        <authorList>
            <person name="Falb M."/>
            <person name="Pfeiffer F."/>
            <person name="Palm P."/>
            <person name="Rodewald K."/>
            <person name="Hickmann V."/>
            <person name="Tittor J."/>
            <person name="Oesterhelt D."/>
        </authorList>
    </citation>
    <scope>NUCLEOTIDE SEQUENCE [LARGE SCALE GENOMIC DNA]</scope>
    <source>
        <strain evidence="4">ATCC 35678 / DSM 2160 / CIP 103997 / JCM 8858 / NBRC 14720 / NCIMB 2260 / Gabara</strain>
    </source>
</reference>
<dbReference type="Pfam" id="PF00582">
    <property type="entry name" value="Usp"/>
    <property type="match status" value="1"/>
</dbReference>
<evidence type="ECO:0000256" key="1">
    <source>
        <dbReference type="ARBA" id="ARBA00008791"/>
    </source>
</evidence>
<dbReference type="Gene3D" id="3.40.50.620">
    <property type="entry name" value="HUPs"/>
    <property type="match status" value="1"/>
</dbReference>
<dbReference type="KEGG" id="nph:NP_5024A"/>
<dbReference type="InterPro" id="IPR006015">
    <property type="entry name" value="Universal_stress_UspA"/>
</dbReference>
<dbReference type="OrthoDB" id="105697at2157"/>
<evidence type="ECO:0000259" key="2">
    <source>
        <dbReference type="Pfam" id="PF00582"/>
    </source>
</evidence>
<dbReference type="PANTHER" id="PTHR46268">
    <property type="entry name" value="STRESS RESPONSE PROTEIN NHAX"/>
    <property type="match status" value="1"/>
</dbReference>
<evidence type="ECO:0000313" key="4">
    <source>
        <dbReference type="Proteomes" id="UP000002698"/>
    </source>
</evidence>
<dbReference type="RefSeq" id="WP_011324213.1">
    <property type="nucleotide sequence ID" value="NC_007426.1"/>
</dbReference>
<feature type="domain" description="UspA" evidence="2">
    <location>
        <begin position="2"/>
        <end position="139"/>
    </location>
</feature>